<evidence type="ECO:0000313" key="1">
    <source>
        <dbReference type="EMBL" id="KAG0716663.1"/>
    </source>
</evidence>
<dbReference type="EMBL" id="JACEEZ010018668">
    <property type="protein sequence ID" value="KAG0716663.1"/>
    <property type="molecule type" value="Genomic_DNA"/>
</dbReference>
<accession>A0A8J4XX53</accession>
<evidence type="ECO:0000313" key="2">
    <source>
        <dbReference type="Proteomes" id="UP000770661"/>
    </source>
</evidence>
<reference evidence="1" key="1">
    <citation type="submission" date="2020-07" db="EMBL/GenBank/DDBJ databases">
        <title>The High-quality genome of the commercially important snow crab, Chionoecetes opilio.</title>
        <authorList>
            <person name="Jeong J.-H."/>
            <person name="Ryu S."/>
        </authorList>
    </citation>
    <scope>NUCLEOTIDE SEQUENCE</scope>
    <source>
        <strain evidence="1">MADBK_172401_WGS</strain>
        <tissue evidence="1">Digestive gland</tissue>
    </source>
</reference>
<dbReference type="AlphaFoldDB" id="A0A8J4XX53"/>
<organism evidence="1 2">
    <name type="scientific">Chionoecetes opilio</name>
    <name type="common">Atlantic snow crab</name>
    <name type="synonym">Cancer opilio</name>
    <dbReference type="NCBI Taxonomy" id="41210"/>
    <lineage>
        <taxon>Eukaryota</taxon>
        <taxon>Metazoa</taxon>
        <taxon>Ecdysozoa</taxon>
        <taxon>Arthropoda</taxon>
        <taxon>Crustacea</taxon>
        <taxon>Multicrustacea</taxon>
        <taxon>Malacostraca</taxon>
        <taxon>Eumalacostraca</taxon>
        <taxon>Eucarida</taxon>
        <taxon>Decapoda</taxon>
        <taxon>Pleocyemata</taxon>
        <taxon>Brachyura</taxon>
        <taxon>Eubrachyura</taxon>
        <taxon>Majoidea</taxon>
        <taxon>Majidae</taxon>
        <taxon>Chionoecetes</taxon>
    </lineage>
</organism>
<protein>
    <submittedName>
        <fullName evidence="1">Uncharacterized protein</fullName>
    </submittedName>
</protein>
<sequence length="126" mass="13433">MPCAARPRTAPGTLTCWVRWACVTPTPPRPFTAPWQCSRQYSSPDTASRCQISSSVLRCRPSWKLGIQGRATLTRSPAPASPVTCCCASSRVWTPRSPHSTLQVLPKACRPACLSAASGSAVTATC</sequence>
<keyword evidence="2" id="KW-1185">Reference proteome</keyword>
<comment type="caution">
    <text evidence="1">The sequence shown here is derived from an EMBL/GenBank/DDBJ whole genome shotgun (WGS) entry which is preliminary data.</text>
</comment>
<name>A0A8J4XX53_CHIOP</name>
<dbReference type="Proteomes" id="UP000770661">
    <property type="component" value="Unassembled WGS sequence"/>
</dbReference>
<gene>
    <name evidence="1" type="ORF">GWK47_009124</name>
</gene>
<proteinExistence type="predicted"/>